<gene>
    <name evidence="2" type="ORF">HaLaN_20831</name>
</gene>
<reference evidence="2 3" key="1">
    <citation type="submission" date="2020-02" db="EMBL/GenBank/DDBJ databases">
        <title>Draft genome sequence of Haematococcus lacustris strain NIES-144.</title>
        <authorList>
            <person name="Morimoto D."/>
            <person name="Nakagawa S."/>
            <person name="Yoshida T."/>
            <person name="Sawayama S."/>
        </authorList>
    </citation>
    <scope>NUCLEOTIDE SEQUENCE [LARGE SCALE GENOMIC DNA]</scope>
    <source>
        <strain evidence="2 3">NIES-144</strain>
    </source>
</reference>
<feature type="compositionally biased region" description="Low complexity" evidence="1">
    <location>
        <begin position="28"/>
        <end position="58"/>
    </location>
</feature>
<evidence type="ECO:0000313" key="2">
    <source>
        <dbReference type="EMBL" id="GFH23244.1"/>
    </source>
</evidence>
<dbReference type="Proteomes" id="UP000485058">
    <property type="component" value="Unassembled WGS sequence"/>
</dbReference>
<dbReference type="EMBL" id="BLLF01002226">
    <property type="protein sequence ID" value="GFH23244.1"/>
    <property type="molecule type" value="Genomic_DNA"/>
</dbReference>
<organism evidence="2 3">
    <name type="scientific">Haematococcus lacustris</name>
    <name type="common">Green alga</name>
    <name type="synonym">Haematococcus pluvialis</name>
    <dbReference type="NCBI Taxonomy" id="44745"/>
    <lineage>
        <taxon>Eukaryota</taxon>
        <taxon>Viridiplantae</taxon>
        <taxon>Chlorophyta</taxon>
        <taxon>core chlorophytes</taxon>
        <taxon>Chlorophyceae</taxon>
        <taxon>CS clade</taxon>
        <taxon>Chlamydomonadales</taxon>
        <taxon>Haematococcaceae</taxon>
        <taxon>Haematococcus</taxon>
    </lineage>
</organism>
<sequence length="114" mass="11639">MYTQGDGKADASAAAGRSEDDRGFWDRQAPAQPPQQAQAQGAPQATQGPQTGRTASSQPPQPAAPAPSATALQLPPLPAPVSTAGKHSVTSLEELQRGLADAAGLQQQGMELRS</sequence>
<feature type="region of interest" description="Disordered" evidence="1">
    <location>
        <begin position="1"/>
        <end position="90"/>
    </location>
</feature>
<keyword evidence="3" id="KW-1185">Reference proteome</keyword>
<evidence type="ECO:0000313" key="3">
    <source>
        <dbReference type="Proteomes" id="UP000485058"/>
    </source>
</evidence>
<evidence type="ECO:0000256" key="1">
    <source>
        <dbReference type="SAM" id="MobiDB-lite"/>
    </source>
</evidence>
<dbReference type="AlphaFoldDB" id="A0A699ZX45"/>
<accession>A0A699ZX45</accession>
<proteinExistence type="predicted"/>
<protein>
    <submittedName>
        <fullName evidence="2">Uncharacterized protein</fullName>
    </submittedName>
</protein>
<name>A0A699ZX45_HAELA</name>
<comment type="caution">
    <text evidence="2">The sequence shown here is derived from an EMBL/GenBank/DDBJ whole genome shotgun (WGS) entry which is preliminary data.</text>
</comment>
<feature type="non-terminal residue" evidence="2">
    <location>
        <position position="1"/>
    </location>
</feature>